<dbReference type="AlphaFoldDB" id="A0A518H906"/>
<reference evidence="2 3" key="1">
    <citation type="submission" date="2019-02" db="EMBL/GenBank/DDBJ databases">
        <title>Deep-cultivation of Planctomycetes and their phenomic and genomic characterization uncovers novel biology.</title>
        <authorList>
            <person name="Wiegand S."/>
            <person name="Jogler M."/>
            <person name="Boedeker C."/>
            <person name="Pinto D."/>
            <person name="Vollmers J."/>
            <person name="Rivas-Marin E."/>
            <person name="Kohn T."/>
            <person name="Peeters S.H."/>
            <person name="Heuer A."/>
            <person name="Rast P."/>
            <person name="Oberbeckmann S."/>
            <person name="Bunk B."/>
            <person name="Jeske O."/>
            <person name="Meyerdierks A."/>
            <person name="Storesund J.E."/>
            <person name="Kallscheuer N."/>
            <person name="Luecker S."/>
            <person name="Lage O.M."/>
            <person name="Pohl T."/>
            <person name="Merkel B.J."/>
            <person name="Hornburger P."/>
            <person name="Mueller R.-W."/>
            <person name="Bruemmer F."/>
            <person name="Labrenz M."/>
            <person name="Spormann A.M."/>
            <person name="Op den Camp H."/>
            <person name="Overmann J."/>
            <person name="Amann R."/>
            <person name="Jetten M.S.M."/>
            <person name="Mascher T."/>
            <person name="Medema M.H."/>
            <person name="Devos D.P."/>
            <person name="Kaster A.-K."/>
            <person name="Ovreas L."/>
            <person name="Rohde M."/>
            <person name="Galperin M.Y."/>
            <person name="Jogler C."/>
        </authorList>
    </citation>
    <scope>NUCLEOTIDE SEQUENCE [LARGE SCALE GENOMIC DNA]</scope>
    <source>
        <strain evidence="2 3">ElP</strain>
    </source>
</reference>
<name>A0A518H906_9BACT</name>
<sequence length="263" mass="29101">MSRRLNLYGFSLPQMRRLLGSEDEGAIERIRGRLAEGHPHWRQDEHEGVGEIVARAIRHGIPFPDLRAETHLHTLAASALAGDDQDWLVTDASHYHASALEDGLWRRFGRLARPEVKGFLRGLVEGVPLFGQKPAEDGTAYAAIGLEKLRFFRKGLEDLRVQVAYRVSRKRAPSEADQEAVEFLGNSAAGSIRSWRPSVTSGPSSAEPLGARPPHRPRTTGGNHAPQADHQATARAPGPYVRGDRHRLRSHRAGHLRGPRAPH</sequence>
<gene>
    <name evidence="2" type="ORF">ElP_52740</name>
</gene>
<evidence type="ECO:0000313" key="2">
    <source>
        <dbReference type="EMBL" id="QDV37337.1"/>
    </source>
</evidence>
<evidence type="ECO:0000256" key="1">
    <source>
        <dbReference type="SAM" id="MobiDB-lite"/>
    </source>
</evidence>
<feature type="compositionally biased region" description="Basic residues" evidence="1">
    <location>
        <begin position="244"/>
        <end position="263"/>
    </location>
</feature>
<dbReference type="Proteomes" id="UP000317835">
    <property type="component" value="Chromosome"/>
</dbReference>
<proteinExistence type="predicted"/>
<dbReference type="RefSeq" id="WP_145275011.1">
    <property type="nucleotide sequence ID" value="NZ_CP036426.1"/>
</dbReference>
<protein>
    <submittedName>
        <fullName evidence="2">Uncharacterized protein</fullName>
    </submittedName>
</protein>
<dbReference type="EMBL" id="CP036426">
    <property type="protein sequence ID" value="QDV37337.1"/>
    <property type="molecule type" value="Genomic_DNA"/>
</dbReference>
<dbReference type="KEGG" id="tpla:ElP_52740"/>
<keyword evidence="3" id="KW-1185">Reference proteome</keyword>
<evidence type="ECO:0000313" key="3">
    <source>
        <dbReference type="Proteomes" id="UP000317835"/>
    </source>
</evidence>
<organism evidence="2 3">
    <name type="scientific">Tautonia plasticadhaerens</name>
    <dbReference type="NCBI Taxonomy" id="2527974"/>
    <lineage>
        <taxon>Bacteria</taxon>
        <taxon>Pseudomonadati</taxon>
        <taxon>Planctomycetota</taxon>
        <taxon>Planctomycetia</taxon>
        <taxon>Isosphaerales</taxon>
        <taxon>Isosphaeraceae</taxon>
        <taxon>Tautonia</taxon>
    </lineage>
</organism>
<feature type="region of interest" description="Disordered" evidence="1">
    <location>
        <begin position="192"/>
        <end position="263"/>
    </location>
</feature>
<accession>A0A518H906</accession>